<gene>
    <name evidence="2" type="ORF">GCM10017083_01450</name>
</gene>
<comment type="caution">
    <text evidence="2">The sequence shown here is derived from an EMBL/GenBank/DDBJ whole genome shotgun (WGS) entry which is preliminary data.</text>
</comment>
<proteinExistence type="predicted"/>
<reference evidence="2" key="2">
    <citation type="submission" date="2020-09" db="EMBL/GenBank/DDBJ databases">
        <authorList>
            <person name="Sun Q."/>
            <person name="Kim S."/>
        </authorList>
    </citation>
    <scope>NUCLEOTIDE SEQUENCE</scope>
    <source>
        <strain evidence="2">KCTC 42651</strain>
    </source>
</reference>
<reference evidence="2" key="1">
    <citation type="journal article" date="2014" name="Int. J. Syst. Evol. Microbiol.">
        <title>Complete genome sequence of Corynebacterium casei LMG S-19264T (=DSM 44701T), isolated from a smear-ripened cheese.</title>
        <authorList>
            <consortium name="US DOE Joint Genome Institute (JGI-PGF)"/>
            <person name="Walter F."/>
            <person name="Albersmeier A."/>
            <person name="Kalinowski J."/>
            <person name="Ruckert C."/>
        </authorList>
    </citation>
    <scope>NUCLEOTIDE SEQUENCE</scope>
    <source>
        <strain evidence="2">KCTC 42651</strain>
    </source>
</reference>
<sequence length="326" mass="34873">MPVDRLAVTPLPGRVHDHWPLQDAGGPLLVRVPKLSHLGLSPRAALIYEAQAFRRAAPGGTTPRLHRILRVSPGLPWGALVVDAIDGRPPRLPDDLPAIGRALAGVHALPVPPPSRRRPLLDPADPVGYLLGVVRDQLEPVRGRLGSEARRLLEAEAEAARAAVPPARPAPRLTLADTHPGNFRVRADGRAVMVDVERPVYDSPAVDLAHASLPTSLAWDPAVTGTAGRADVVRFHTAWAAAVPRELAAAVRGVVLVYRRLVWLRTTSWACAWAARNDLAAALESPDPATAGLARRLARFVDPGMMEAARGEWTGTGAFTAEELIP</sequence>
<evidence type="ECO:0000313" key="3">
    <source>
        <dbReference type="Proteomes" id="UP000630353"/>
    </source>
</evidence>
<dbReference type="Pfam" id="PF01636">
    <property type="entry name" value="APH"/>
    <property type="match status" value="1"/>
</dbReference>
<evidence type="ECO:0000313" key="2">
    <source>
        <dbReference type="EMBL" id="GHD39521.1"/>
    </source>
</evidence>
<dbReference type="SUPFAM" id="SSF56112">
    <property type="entry name" value="Protein kinase-like (PK-like)"/>
    <property type="match status" value="1"/>
</dbReference>
<dbReference type="Proteomes" id="UP000630353">
    <property type="component" value="Unassembled WGS sequence"/>
</dbReference>
<dbReference type="InterPro" id="IPR011009">
    <property type="entry name" value="Kinase-like_dom_sf"/>
</dbReference>
<accession>A0A918XNF5</accession>
<dbReference type="AlphaFoldDB" id="A0A918XNF5"/>
<evidence type="ECO:0000259" key="1">
    <source>
        <dbReference type="Pfam" id="PF01636"/>
    </source>
</evidence>
<protein>
    <recommendedName>
        <fullName evidence="1">Aminoglycoside phosphotransferase domain-containing protein</fullName>
    </recommendedName>
</protein>
<dbReference type="RefSeq" id="WP_189986987.1">
    <property type="nucleotide sequence ID" value="NZ_BMZS01000001.1"/>
</dbReference>
<keyword evidence="3" id="KW-1185">Reference proteome</keyword>
<organism evidence="2 3">
    <name type="scientific">Thalassobaculum fulvum</name>
    <dbReference type="NCBI Taxonomy" id="1633335"/>
    <lineage>
        <taxon>Bacteria</taxon>
        <taxon>Pseudomonadati</taxon>
        <taxon>Pseudomonadota</taxon>
        <taxon>Alphaproteobacteria</taxon>
        <taxon>Rhodospirillales</taxon>
        <taxon>Thalassobaculaceae</taxon>
        <taxon>Thalassobaculum</taxon>
    </lineage>
</organism>
<dbReference type="EMBL" id="BMZS01000001">
    <property type="protein sequence ID" value="GHD39521.1"/>
    <property type="molecule type" value="Genomic_DNA"/>
</dbReference>
<name>A0A918XNF5_9PROT</name>
<feature type="domain" description="Aminoglycoside phosphotransferase" evidence="1">
    <location>
        <begin position="18"/>
        <end position="231"/>
    </location>
</feature>
<dbReference type="InterPro" id="IPR002575">
    <property type="entry name" value="Aminoglycoside_PTrfase"/>
</dbReference>